<reference evidence="2" key="1">
    <citation type="journal article" date="2014" name="Int. J. Syst. Evol. Microbiol.">
        <title>Complete genome sequence of Corynebacterium casei LMG S-19264T (=DSM 44701T), isolated from a smear-ripened cheese.</title>
        <authorList>
            <consortium name="US DOE Joint Genome Institute (JGI-PGF)"/>
            <person name="Walter F."/>
            <person name="Albersmeier A."/>
            <person name="Kalinowski J."/>
            <person name="Ruckert C."/>
        </authorList>
    </citation>
    <scope>NUCLEOTIDE SEQUENCE</scope>
    <source>
        <strain evidence="2">CGMCC 4.7110</strain>
    </source>
</reference>
<feature type="transmembrane region" description="Helical" evidence="1">
    <location>
        <begin position="87"/>
        <end position="106"/>
    </location>
</feature>
<keyword evidence="3" id="KW-1185">Reference proteome</keyword>
<evidence type="ECO:0000313" key="3">
    <source>
        <dbReference type="Proteomes" id="UP000653411"/>
    </source>
</evidence>
<proteinExistence type="predicted"/>
<feature type="transmembrane region" description="Helical" evidence="1">
    <location>
        <begin position="45"/>
        <end position="66"/>
    </location>
</feature>
<evidence type="ECO:0000256" key="1">
    <source>
        <dbReference type="SAM" id="Phobius"/>
    </source>
</evidence>
<dbReference type="AlphaFoldDB" id="A0A918CTL4"/>
<protein>
    <submittedName>
        <fullName evidence="2">ABC transporter</fullName>
    </submittedName>
</protein>
<feature type="transmembrane region" description="Helical" evidence="1">
    <location>
        <begin position="185"/>
        <end position="204"/>
    </location>
</feature>
<comment type="caution">
    <text evidence="2">The sequence shown here is derived from an EMBL/GenBank/DDBJ whole genome shotgun (WGS) entry which is preliminary data.</text>
</comment>
<dbReference type="RefSeq" id="WP_229713423.1">
    <property type="nucleotide sequence ID" value="NZ_BMML01000015.1"/>
</dbReference>
<feature type="transmembrane region" description="Helical" evidence="1">
    <location>
        <begin position="148"/>
        <end position="165"/>
    </location>
</feature>
<feature type="transmembrane region" description="Helical" evidence="1">
    <location>
        <begin position="118"/>
        <end position="136"/>
    </location>
</feature>
<dbReference type="Proteomes" id="UP000653411">
    <property type="component" value="Unassembled WGS sequence"/>
</dbReference>
<keyword evidence="1" id="KW-0472">Membrane</keyword>
<evidence type="ECO:0000313" key="2">
    <source>
        <dbReference type="EMBL" id="GGN25447.1"/>
    </source>
</evidence>
<feature type="transmembrane region" description="Helical" evidence="1">
    <location>
        <begin position="20"/>
        <end position="39"/>
    </location>
</feature>
<keyword evidence="1" id="KW-1133">Transmembrane helix</keyword>
<accession>A0A918CTL4</accession>
<dbReference type="EMBL" id="BMML01000015">
    <property type="protein sequence ID" value="GGN25447.1"/>
    <property type="molecule type" value="Genomic_DNA"/>
</dbReference>
<gene>
    <name evidence="2" type="ORF">GCM10011578_059360</name>
</gene>
<sequence length="229" mass="24314">MRLTARESLVPVLRTLPWRALAAGGGLGLLLAGLLRWATGEFGGWPALTLLRTAALAYALTLTFVLDDPARHTVSTVPTRRALRTGLRLVLVTPATALWWMAVVLLVPSSLRPPVADVTLEAAAACAVALAAGALATRLTDEPRPGPSVAAAYLLTAVLTPLLPHRWALFVWPADKGWEAAHERWAWVLVGALVALALCMREPIRRRRAPIGRRPGTFAPSGGTPSGGV</sequence>
<reference evidence="2" key="2">
    <citation type="submission" date="2020-09" db="EMBL/GenBank/DDBJ databases">
        <authorList>
            <person name="Sun Q."/>
            <person name="Zhou Y."/>
        </authorList>
    </citation>
    <scope>NUCLEOTIDE SEQUENCE</scope>
    <source>
        <strain evidence="2">CGMCC 4.7110</strain>
    </source>
</reference>
<organism evidence="2 3">
    <name type="scientific">Streptomyces fuscichromogenes</name>
    <dbReference type="NCBI Taxonomy" id="1324013"/>
    <lineage>
        <taxon>Bacteria</taxon>
        <taxon>Bacillati</taxon>
        <taxon>Actinomycetota</taxon>
        <taxon>Actinomycetes</taxon>
        <taxon>Kitasatosporales</taxon>
        <taxon>Streptomycetaceae</taxon>
        <taxon>Streptomyces</taxon>
    </lineage>
</organism>
<keyword evidence="1" id="KW-0812">Transmembrane</keyword>
<name>A0A918CTL4_9ACTN</name>